<keyword evidence="2" id="KW-0547">Nucleotide-binding</keyword>
<dbReference type="PANTHER" id="PTHR43423">
    <property type="entry name" value="ABC TRANSPORTER I FAMILY MEMBER 17"/>
    <property type="match status" value="1"/>
</dbReference>
<dbReference type="InterPro" id="IPR003439">
    <property type="entry name" value="ABC_transporter-like_ATP-bd"/>
</dbReference>
<dbReference type="Pfam" id="PF00005">
    <property type="entry name" value="ABC_tran"/>
    <property type="match status" value="1"/>
</dbReference>
<dbReference type="SUPFAM" id="SSF52540">
    <property type="entry name" value="P-loop containing nucleoside triphosphate hydrolases"/>
    <property type="match status" value="1"/>
</dbReference>
<sequence>MTELAVTKLKQAALYDEVADRLNRSAMKLSGGQQQRLCIARALMLKPKLLLMDEPCSALDPVSTFKIEELLLELKKEYTIIMVTHNMEQARRIADYTAFFYRGEVAEAGETEKLFSFPEKDLTQKYLTGRF</sequence>
<evidence type="ECO:0000259" key="1">
    <source>
        <dbReference type="Pfam" id="PF00005"/>
    </source>
</evidence>
<feature type="domain" description="ABC transporter" evidence="1">
    <location>
        <begin position="9"/>
        <end position="56"/>
    </location>
</feature>
<comment type="caution">
    <text evidence="2">The sequence shown here is derived from an EMBL/GenBank/DDBJ whole genome shotgun (WGS) entry which is preliminary data.</text>
</comment>
<dbReference type="AlphaFoldDB" id="A0A645DNL5"/>
<proteinExistence type="predicted"/>
<dbReference type="GO" id="GO:0005524">
    <property type="term" value="F:ATP binding"/>
    <property type="evidence" value="ECO:0007669"/>
    <property type="project" value="UniProtKB-KW"/>
</dbReference>
<protein>
    <submittedName>
        <fullName evidence="2">Phosphate import ATP-binding protein PstB 3</fullName>
    </submittedName>
</protein>
<dbReference type="InterPro" id="IPR027417">
    <property type="entry name" value="P-loop_NTPase"/>
</dbReference>
<evidence type="ECO:0000313" key="2">
    <source>
        <dbReference type="EMBL" id="MPM90688.1"/>
    </source>
</evidence>
<organism evidence="2">
    <name type="scientific">bioreactor metagenome</name>
    <dbReference type="NCBI Taxonomy" id="1076179"/>
    <lineage>
        <taxon>unclassified sequences</taxon>
        <taxon>metagenomes</taxon>
        <taxon>ecological metagenomes</taxon>
    </lineage>
</organism>
<keyword evidence="2" id="KW-0067">ATP-binding</keyword>
<reference evidence="2" key="1">
    <citation type="submission" date="2019-08" db="EMBL/GenBank/DDBJ databases">
        <authorList>
            <person name="Kucharzyk K."/>
            <person name="Murdoch R.W."/>
            <person name="Higgins S."/>
            <person name="Loffler F."/>
        </authorList>
    </citation>
    <scope>NUCLEOTIDE SEQUENCE</scope>
</reference>
<dbReference type="GO" id="GO:0016887">
    <property type="term" value="F:ATP hydrolysis activity"/>
    <property type="evidence" value="ECO:0007669"/>
    <property type="project" value="InterPro"/>
</dbReference>
<dbReference type="EMBL" id="VSSQ01037879">
    <property type="protein sequence ID" value="MPM90688.1"/>
    <property type="molecule type" value="Genomic_DNA"/>
</dbReference>
<accession>A0A645DNL5</accession>
<name>A0A645DNL5_9ZZZZ</name>
<dbReference type="Gene3D" id="3.40.50.300">
    <property type="entry name" value="P-loop containing nucleotide triphosphate hydrolases"/>
    <property type="match status" value="1"/>
</dbReference>
<dbReference type="PANTHER" id="PTHR43423:SF1">
    <property type="entry name" value="ABC TRANSPORTER I FAMILY MEMBER 17"/>
    <property type="match status" value="1"/>
</dbReference>
<gene>
    <name evidence="2" type="primary">pstB3_36</name>
    <name evidence="2" type="ORF">SDC9_137810</name>
</gene>